<dbReference type="SMART" id="SM00283">
    <property type="entry name" value="MA"/>
    <property type="match status" value="1"/>
</dbReference>
<protein>
    <submittedName>
        <fullName evidence="11">Methyl-accepting chemotaxis protein</fullName>
    </submittedName>
</protein>
<reference evidence="11 12" key="1">
    <citation type="journal article" date="2013" name="Antonie Van Leeuwenhoek">
        <title>Dongia rigui sp. nov., isolated from freshwater of a large wetland in Korea.</title>
        <authorList>
            <person name="Baik K.S."/>
            <person name="Hwang Y.M."/>
            <person name="Choi J.S."/>
            <person name="Kwon J."/>
            <person name="Seong C.N."/>
        </authorList>
    </citation>
    <scope>NUCLEOTIDE SEQUENCE [LARGE SCALE GENOMIC DNA]</scope>
    <source>
        <strain evidence="11 12">04SU4-P</strain>
    </source>
</reference>
<feature type="domain" description="Methyl-accepting transducer" evidence="8">
    <location>
        <begin position="308"/>
        <end position="551"/>
    </location>
</feature>
<evidence type="ECO:0000259" key="8">
    <source>
        <dbReference type="PROSITE" id="PS50111"/>
    </source>
</evidence>
<evidence type="ECO:0000256" key="7">
    <source>
        <dbReference type="SAM" id="Phobius"/>
    </source>
</evidence>
<evidence type="ECO:0000256" key="6">
    <source>
        <dbReference type="SAM" id="Coils"/>
    </source>
</evidence>
<dbReference type="SUPFAM" id="SSF58104">
    <property type="entry name" value="Methyl-accepting chemotaxis protein (MCP) signaling domain"/>
    <property type="match status" value="1"/>
</dbReference>
<dbReference type="EMBL" id="JAXCLX010000001">
    <property type="protein sequence ID" value="MDY0871665.1"/>
    <property type="molecule type" value="Genomic_DNA"/>
</dbReference>
<dbReference type="InterPro" id="IPR000727">
    <property type="entry name" value="T_SNARE_dom"/>
</dbReference>
<dbReference type="PRINTS" id="PR00260">
    <property type="entry name" value="CHEMTRNSDUCR"/>
</dbReference>
<evidence type="ECO:0000256" key="1">
    <source>
        <dbReference type="ARBA" id="ARBA00004429"/>
    </source>
</evidence>
<dbReference type="InterPro" id="IPR003660">
    <property type="entry name" value="HAMP_dom"/>
</dbReference>
<dbReference type="InterPro" id="IPR004089">
    <property type="entry name" value="MCPsignal_dom"/>
</dbReference>
<keyword evidence="7" id="KW-0812">Transmembrane</keyword>
<name>A0ABU5DWJ3_9PROT</name>
<dbReference type="Pfam" id="PF00015">
    <property type="entry name" value="MCPsignal"/>
    <property type="match status" value="1"/>
</dbReference>
<dbReference type="PROSITE" id="PS50885">
    <property type="entry name" value="HAMP"/>
    <property type="match status" value="1"/>
</dbReference>
<dbReference type="InterPro" id="IPR004090">
    <property type="entry name" value="Chemotax_Me-accpt_rcpt"/>
</dbReference>
<feature type="domain" description="HAMP" evidence="10">
    <location>
        <begin position="221"/>
        <end position="274"/>
    </location>
</feature>
<keyword evidence="2" id="KW-1003">Cell membrane</keyword>
<sequence>MKSLTIRTALLAVSSAVLLLSLAVGGIVMTSIKTLNDGANTLYDDILPGIQAAEEMNVAFGDLRIAGAEHLMASTDAEQDTAEKDITAAGATFDEWAKKYEATLTGDTAAASDAADLAGEKATLDKITGGFETYEQLNEKFVALSRASKDDEAGALFRGEMKKIYDEVGTELDGLIDDNNGDADGVNDDNDATYASTWWTVAGLVGALILLVAGLIIFAMAGVVKPIQRVVRAMGDLAGGNKQVAIPYTDRRNELGSMAAAIQVFKDNMIEADRLRAEQEEAKARAEAERRRSMLEMADKFEASVGGVVSAVTAAATELQKTAQTLSATAEETSRQSGVVSAAAEEMTQNVQTVASATEELSASIHEISGQVTESTRIVGDAVAQADETNAKVQLLSAAAQKIGEVVTLINDIAGQTNLLALNATIEAARAGDAGKGFAVVASEVKNLATQTAKATDDIAEQVRSIQDSTDSSAQAIQGITQTIGRVSEIATTIASAVEEQGAATQEISRNVQQAATGSTEVSTNIAGVTEASQQTSAGSTQVLSAASELARNGALLQQQVSDFLRQIRAG</sequence>
<evidence type="ECO:0000259" key="9">
    <source>
        <dbReference type="PROSITE" id="PS50192"/>
    </source>
</evidence>
<evidence type="ECO:0000256" key="5">
    <source>
        <dbReference type="PROSITE-ProRule" id="PRU00284"/>
    </source>
</evidence>
<dbReference type="Gene3D" id="6.10.340.10">
    <property type="match status" value="1"/>
</dbReference>
<evidence type="ECO:0000259" key="10">
    <source>
        <dbReference type="PROSITE" id="PS50885"/>
    </source>
</evidence>
<dbReference type="Pfam" id="PF00672">
    <property type="entry name" value="HAMP"/>
    <property type="match status" value="1"/>
</dbReference>
<keyword evidence="12" id="KW-1185">Reference proteome</keyword>
<comment type="similarity">
    <text evidence="4">Belongs to the methyl-accepting chemotaxis (MCP) protein family.</text>
</comment>
<dbReference type="PANTHER" id="PTHR32089:SF112">
    <property type="entry name" value="LYSOZYME-LIKE PROTEIN-RELATED"/>
    <property type="match status" value="1"/>
</dbReference>
<keyword evidence="6" id="KW-0175">Coiled coil</keyword>
<comment type="caution">
    <text evidence="11">The sequence shown here is derived from an EMBL/GenBank/DDBJ whole genome shotgun (WGS) entry which is preliminary data.</text>
</comment>
<feature type="domain" description="T-SNARE coiled-coil homology" evidence="9">
    <location>
        <begin position="467"/>
        <end position="529"/>
    </location>
</feature>
<dbReference type="PANTHER" id="PTHR32089">
    <property type="entry name" value="METHYL-ACCEPTING CHEMOTAXIS PROTEIN MCPB"/>
    <property type="match status" value="1"/>
</dbReference>
<proteinExistence type="inferred from homology"/>
<evidence type="ECO:0000256" key="3">
    <source>
        <dbReference type="ARBA" id="ARBA00023224"/>
    </source>
</evidence>
<evidence type="ECO:0000256" key="2">
    <source>
        <dbReference type="ARBA" id="ARBA00022519"/>
    </source>
</evidence>
<feature type="coiled-coil region" evidence="6">
    <location>
        <begin position="269"/>
        <end position="336"/>
    </location>
</feature>
<keyword evidence="2" id="KW-0997">Cell inner membrane</keyword>
<feature type="transmembrane region" description="Helical" evidence="7">
    <location>
        <begin position="198"/>
        <end position="224"/>
    </location>
</feature>
<dbReference type="PROSITE" id="PS50192">
    <property type="entry name" value="T_SNARE"/>
    <property type="match status" value="1"/>
</dbReference>
<evidence type="ECO:0000313" key="11">
    <source>
        <dbReference type="EMBL" id="MDY0871665.1"/>
    </source>
</evidence>
<dbReference type="RefSeq" id="WP_320500095.1">
    <property type="nucleotide sequence ID" value="NZ_JAXCLX010000001.1"/>
</dbReference>
<evidence type="ECO:0000313" key="12">
    <source>
        <dbReference type="Proteomes" id="UP001271769"/>
    </source>
</evidence>
<keyword evidence="7" id="KW-0472">Membrane</keyword>
<comment type="subcellular location">
    <subcellularLocation>
        <location evidence="1">Cell inner membrane</location>
        <topology evidence="1">Multi-pass membrane protein</topology>
    </subcellularLocation>
</comment>
<dbReference type="InterPro" id="IPR024478">
    <property type="entry name" value="HlyB_4HB_MCP"/>
</dbReference>
<accession>A0ABU5DWJ3</accession>
<dbReference type="Proteomes" id="UP001271769">
    <property type="component" value="Unassembled WGS sequence"/>
</dbReference>
<dbReference type="Pfam" id="PF12729">
    <property type="entry name" value="4HB_MCP_1"/>
    <property type="match status" value="1"/>
</dbReference>
<dbReference type="SMART" id="SM00304">
    <property type="entry name" value="HAMP"/>
    <property type="match status" value="1"/>
</dbReference>
<gene>
    <name evidence="11" type="ORF">SMD31_07015</name>
</gene>
<evidence type="ECO:0000256" key="4">
    <source>
        <dbReference type="ARBA" id="ARBA00029447"/>
    </source>
</evidence>
<dbReference type="Gene3D" id="1.10.287.950">
    <property type="entry name" value="Methyl-accepting chemotaxis protein"/>
    <property type="match status" value="1"/>
</dbReference>
<keyword evidence="3 5" id="KW-0807">Transducer</keyword>
<organism evidence="11 12">
    <name type="scientific">Dongia rigui</name>
    <dbReference type="NCBI Taxonomy" id="940149"/>
    <lineage>
        <taxon>Bacteria</taxon>
        <taxon>Pseudomonadati</taxon>
        <taxon>Pseudomonadota</taxon>
        <taxon>Alphaproteobacteria</taxon>
        <taxon>Rhodospirillales</taxon>
        <taxon>Dongiaceae</taxon>
        <taxon>Dongia</taxon>
    </lineage>
</organism>
<keyword evidence="7" id="KW-1133">Transmembrane helix</keyword>
<dbReference type="PROSITE" id="PS50111">
    <property type="entry name" value="CHEMOTAXIS_TRANSDUC_2"/>
    <property type="match status" value="1"/>
</dbReference>